<evidence type="ECO:0000256" key="1">
    <source>
        <dbReference type="ARBA" id="ARBA00023242"/>
    </source>
</evidence>
<dbReference type="PROSITE" id="PS50048">
    <property type="entry name" value="ZN2_CY6_FUNGAL_2"/>
    <property type="match status" value="1"/>
</dbReference>
<dbReference type="PRINTS" id="PR00755">
    <property type="entry name" value="AFLATOXINBRP"/>
</dbReference>
<dbReference type="PANTHER" id="PTHR47657:SF13">
    <property type="entry name" value="ZN(2)-C6 FUNGAL-TYPE DOMAIN-CONTAINING PROTEIN-RELATED"/>
    <property type="match status" value="1"/>
</dbReference>
<evidence type="ECO:0000256" key="2">
    <source>
        <dbReference type="SAM" id="MobiDB-lite"/>
    </source>
</evidence>
<dbReference type="EMBL" id="LYXU01000003">
    <property type="protein sequence ID" value="OBS22124.1"/>
    <property type="molecule type" value="Genomic_DNA"/>
</dbReference>
<dbReference type="Gene3D" id="4.10.240.10">
    <property type="entry name" value="Zn(2)-C6 fungal-type DNA-binding domain"/>
    <property type="match status" value="1"/>
</dbReference>
<protein>
    <recommendedName>
        <fullName evidence="3">Zn(2)-C6 fungal-type domain-containing protein</fullName>
    </recommendedName>
</protein>
<dbReference type="GO" id="GO:0008270">
    <property type="term" value="F:zinc ion binding"/>
    <property type="evidence" value="ECO:0007669"/>
    <property type="project" value="InterPro"/>
</dbReference>
<comment type="caution">
    <text evidence="4">The sequence shown here is derived from an EMBL/GenBank/DDBJ whole genome shotgun (WGS) entry which is preliminary data.</text>
</comment>
<keyword evidence="5" id="KW-1185">Reference proteome</keyword>
<feature type="compositionally biased region" description="Basic residues" evidence="2">
    <location>
        <begin position="22"/>
        <end position="34"/>
    </location>
</feature>
<gene>
    <name evidence="4" type="ORF">FPOA_08460</name>
</gene>
<dbReference type="Proteomes" id="UP000091967">
    <property type="component" value="Unassembled WGS sequence"/>
</dbReference>
<dbReference type="STRING" id="36050.A0A1B8AP32"/>
<dbReference type="SUPFAM" id="SSF57701">
    <property type="entry name" value="Zn2/Cys6 DNA-binding domain"/>
    <property type="match status" value="1"/>
</dbReference>
<dbReference type="AlphaFoldDB" id="A0A1B8AP32"/>
<proteinExistence type="predicted"/>
<dbReference type="InterPro" id="IPR001138">
    <property type="entry name" value="Zn2Cys6_DnaBD"/>
</dbReference>
<name>A0A1B8AP32_FUSPO</name>
<sequence length="711" mass="79472">MRQSTTPQPAGPESLSSSRVSKLARRPHRKSRNGCFNCKRRKVKCDEVKPACANCVRFGIPCDFAPQPLSSDDSAHQRSPPEILSVLAEPAATPRRGPGRPRKDWAALTRPPPPPPASTSDRATTSPSSTSATPASSSTISNSQICSLNVADAELLFHFMANTSKTLHDADDPADDIASFWAKNVPQIGLSYHFVLHMMYALAGYHLVYQEPKGTERHSQNLALAAHHAELGISEMNRTITNLSETNCGALYVAAVLVCYCTFAAGPTGPDDLLVCVVGDGISQRWLPVIHGVRLIRQSIEPATLFTGLMAPLGGGGAKPELEDPRPEYLVKGFSHLDWVEPLERLRVWIASHENPDTALYLRVHKSLCDVYEANYGNLKGVIEVPISNKLVFGWLYRMQDLFVGCLQRKAPQALLLLAYYVPLFKTMKECCHGIHLSRPGQSPTSASLIPARLALVLIRQFKKQPDLQVFERERQFMLWVRDEEDWLSFRKRTDDVRKLLSAVQAYRNNMSGPLGSGVTDPTWGYYIFVTSYTDAARHNLEAAVEALVQLTLRSLRRMSPSLYSEEASKRFKLDVIQNREALENASEDRVREEFRAQLRGLGMLEGDIMFRGIGSSRFSACILFDQDTIRELSKLSFSLDAEEDDVQFGDVYARMIDPKWDYPTQPYPNTIEDGVPYRGADDCPVTCLAELYRRMDGDMMEDYPMADVMT</sequence>
<evidence type="ECO:0000259" key="3">
    <source>
        <dbReference type="PROSITE" id="PS50048"/>
    </source>
</evidence>
<dbReference type="PANTHER" id="PTHR47657">
    <property type="entry name" value="STEROL REGULATORY ELEMENT-BINDING PROTEIN ECM22"/>
    <property type="match status" value="1"/>
</dbReference>
<feature type="region of interest" description="Disordered" evidence="2">
    <location>
        <begin position="85"/>
        <end position="139"/>
    </location>
</feature>
<dbReference type="InterPro" id="IPR052400">
    <property type="entry name" value="Zn2-C6_fungal_TF"/>
</dbReference>
<dbReference type="CDD" id="cd00067">
    <property type="entry name" value="GAL4"/>
    <property type="match status" value="1"/>
</dbReference>
<accession>A0A1B8AP32</accession>
<dbReference type="SMART" id="SM00066">
    <property type="entry name" value="GAL4"/>
    <property type="match status" value="1"/>
</dbReference>
<dbReference type="Pfam" id="PF00172">
    <property type="entry name" value="Zn_clus"/>
    <property type="match status" value="1"/>
</dbReference>
<dbReference type="GO" id="GO:0000981">
    <property type="term" value="F:DNA-binding transcription factor activity, RNA polymerase II-specific"/>
    <property type="evidence" value="ECO:0007669"/>
    <property type="project" value="InterPro"/>
</dbReference>
<reference evidence="4 5" key="1">
    <citation type="submission" date="2016-06" db="EMBL/GenBank/DDBJ databases">
        <title>Living apart together: crosstalk between the core and supernumerary genomes in a fungal plant pathogen.</title>
        <authorList>
            <person name="Vanheule A."/>
            <person name="Audenaert K."/>
            <person name="Warris S."/>
            <person name="Van De Geest H."/>
            <person name="Schijlen E."/>
            <person name="Hofte M."/>
            <person name="De Saeger S."/>
            <person name="Haesaert G."/>
            <person name="Waalwijk C."/>
            <person name="Van Der Lee T."/>
        </authorList>
    </citation>
    <scope>NUCLEOTIDE SEQUENCE [LARGE SCALE GENOMIC DNA]</scope>
    <source>
        <strain evidence="4 5">2516</strain>
    </source>
</reference>
<evidence type="ECO:0000313" key="4">
    <source>
        <dbReference type="EMBL" id="OBS22124.1"/>
    </source>
</evidence>
<evidence type="ECO:0000313" key="5">
    <source>
        <dbReference type="Proteomes" id="UP000091967"/>
    </source>
</evidence>
<dbReference type="InterPro" id="IPR036864">
    <property type="entry name" value="Zn2-C6_fun-type_DNA-bd_sf"/>
</dbReference>
<keyword evidence="1" id="KW-0539">Nucleus</keyword>
<feature type="domain" description="Zn(2)-C6 fungal-type" evidence="3">
    <location>
        <begin position="34"/>
        <end position="64"/>
    </location>
</feature>
<feature type="compositionally biased region" description="Low complexity" evidence="2">
    <location>
        <begin position="118"/>
        <end position="139"/>
    </location>
</feature>
<organism evidence="4 5">
    <name type="scientific">Fusarium poae</name>
    <dbReference type="NCBI Taxonomy" id="36050"/>
    <lineage>
        <taxon>Eukaryota</taxon>
        <taxon>Fungi</taxon>
        <taxon>Dikarya</taxon>
        <taxon>Ascomycota</taxon>
        <taxon>Pezizomycotina</taxon>
        <taxon>Sordariomycetes</taxon>
        <taxon>Hypocreomycetidae</taxon>
        <taxon>Hypocreales</taxon>
        <taxon>Nectriaceae</taxon>
        <taxon>Fusarium</taxon>
    </lineage>
</organism>
<feature type="compositionally biased region" description="Polar residues" evidence="2">
    <location>
        <begin position="1"/>
        <end position="20"/>
    </location>
</feature>
<dbReference type="PROSITE" id="PS00463">
    <property type="entry name" value="ZN2_CY6_FUNGAL_1"/>
    <property type="match status" value="1"/>
</dbReference>
<feature type="region of interest" description="Disordered" evidence="2">
    <location>
        <begin position="1"/>
        <end position="34"/>
    </location>
</feature>